<dbReference type="OrthoDB" id="264354at2759"/>
<evidence type="ECO:0000256" key="2">
    <source>
        <dbReference type="ARBA" id="ARBA00022771"/>
    </source>
</evidence>
<evidence type="ECO:0000256" key="4">
    <source>
        <dbReference type="SAM" id="MobiDB-lite"/>
    </source>
</evidence>
<keyword evidence="3" id="KW-0862">Zinc</keyword>
<feature type="transmembrane region" description="Helical" evidence="5">
    <location>
        <begin position="287"/>
        <end position="305"/>
    </location>
</feature>
<evidence type="ECO:0000256" key="5">
    <source>
        <dbReference type="SAM" id="Phobius"/>
    </source>
</evidence>
<keyword evidence="5" id="KW-0472">Membrane</keyword>
<name>A0A6A6UAD6_9PEZI</name>
<dbReference type="AlphaFoldDB" id="A0A6A6UAD6"/>
<dbReference type="CDD" id="cd16495">
    <property type="entry name" value="RING_CH-C4HC3_MARCH"/>
    <property type="match status" value="1"/>
</dbReference>
<dbReference type="SMART" id="SM00744">
    <property type="entry name" value="RINGv"/>
    <property type="match status" value="1"/>
</dbReference>
<dbReference type="SUPFAM" id="SSF57850">
    <property type="entry name" value="RING/U-box"/>
    <property type="match status" value="1"/>
</dbReference>
<evidence type="ECO:0000313" key="8">
    <source>
        <dbReference type="Proteomes" id="UP000799302"/>
    </source>
</evidence>
<gene>
    <name evidence="7" type="ORF">BT63DRAFT_414290</name>
</gene>
<keyword evidence="8" id="KW-1185">Reference proteome</keyword>
<evidence type="ECO:0000313" key="7">
    <source>
        <dbReference type="EMBL" id="KAF2668273.1"/>
    </source>
</evidence>
<dbReference type="InterPro" id="IPR011016">
    <property type="entry name" value="Znf_RING-CH"/>
</dbReference>
<keyword evidence="2" id="KW-0863">Zinc-finger</keyword>
<keyword evidence="1" id="KW-0479">Metal-binding</keyword>
<dbReference type="Gene3D" id="3.30.40.10">
    <property type="entry name" value="Zinc/RING finger domain, C3HC4 (zinc finger)"/>
    <property type="match status" value="1"/>
</dbReference>
<dbReference type="Pfam" id="PF12906">
    <property type="entry name" value="RINGv"/>
    <property type="match status" value="1"/>
</dbReference>
<evidence type="ECO:0000259" key="6">
    <source>
        <dbReference type="PROSITE" id="PS51292"/>
    </source>
</evidence>
<dbReference type="Proteomes" id="UP000799302">
    <property type="component" value="Unassembled WGS sequence"/>
</dbReference>
<keyword evidence="5" id="KW-1133">Transmembrane helix</keyword>
<protein>
    <recommendedName>
        <fullName evidence="6">RING-CH-type domain-containing protein</fullName>
    </recommendedName>
</protein>
<feature type="domain" description="RING-CH-type" evidence="6">
    <location>
        <begin position="74"/>
        <end position="164"/>
    </location>
</feature>
<dbReference type="PANTHER" id="PTHR46347">
    <property type="entry name" value="RING/FYVE/PHD ZINC FINGER SUPERFAMILY PROTEIN"/>
    <property type="match status" value="1"/>
</dbReference>
<dbReference type="PANTHER" id="PTHR46347:SF1">
    <property type="entry name" value="RING_FYVE_PHD ZINC FINGER SUPERFAMILY PROTEIN"/>
    <property type="match status" value="1"/>
</dbReference>
<feature type="transmembrane region" description="Helical" evidence="5">
    <location>
        <begin position="179"/>
        <end position="201"/>
    </location>
</feature>
<evidence type="ECO:0000256" key="3">
    <source>
        <dbReference type="ARBA" id="ARBA00022833"/>
    </source>
</evidence>
<reference evidence="7" key="1">
    <citation type="journal article" date="2020" name="Stud. Mycol.">
        <title>101 Dothideomycetes genomes: a test case for predicting lifestyles and emergence of pathogens.</title>
        <authorList>
            <person name="Haridas S."/>
            <person name="Albert R."/>
            <person name="Binder M."/>
            <person name="Bloem J."/>
            <person name="Labutti K."/>
            <person name="Salamov A."/>
            <person name="Andreopoulos B."/>
            <person name="Baker S."/>
            <person name="Barry K."/>
            <person name="Bills G."/>
            <person name="Bluhm B."/>
            <person name="Cannon C."/>
            <person name="Castanera R."/>
            <person name="Culley D."/>
            <person name="Daum C."/>
            <person name="Ezra D."/>
            <person name="Gonzalez J."/>
            <person name="Henrissat B."/>
            <person name="Kuo A."/>
            <person name="Liang C."/>
            <person name="Lipzen A."/>
            <person name="Lutzoni F."/>
            <person name="Magnuson J."/>
            <person name="Mondo S."/>
            <person name="Nolan M."/>
            <person name="Ohm R."/>
            <person name="Pangilinan J."/>
            <person name="Park H.-J."/>
            <person name="Ramirez L."/>
            <person name="Alfaro M."/>
            <person name="Sun H."/>
            <person name="Tritt A."/>
            <person name="Yoshinaga Y."/>
            <person name="Zwiers L.-H."/>
            <person name="Turgeon B."/>
            <person name="Goodwin S."/>
            <person name="Spatafora J."/>
            <person name="Crous P."/>
            <person name="Grigoriev I."/>
        </authorList>
    </citation>
    <scope>NUCLEOTIDE SEQUENCE</scope>
    <source>
        <strain evidence="7">CBS 115976</strain>
    </source>
</reference>
<evidence type="ECO:0000256" key="1">
    <source>
        <dbReference type="ARBA" id="ARBA00022723"/>
    </source>
</evidence>
<organism evidence="7 8">
    <name type="scientific">Microthyrium microscopicum</name>
    <dbReference type="NCBI Taxonomy" id="703497"/>
    <lineage>
        <taxon>Eukaryota</taxon>
        <taxon>Fungi</taxon>
        <taxon>Dikarya</taxon>
        <taxon>Ascomycota</taxon>
        <taxon>Pezizomycotina</taxon>
        <taxon>Dothideomycetes</taxon>
        <taxon>Dothideomycetes incertae sedis</taxon>
        <taxon>Microthyriales</taxon>
        <taxon>Microthyriaceae</taxon>
        <taxon>Microthyrium</taxon>
    </lineage>
</organism>
<feature type="compositionally biased region" description="Basic and acidic residues" evidence="4">
    <location>
        <begin position="18"/>
        <end position="27"/>
    </location>
</feature>
<dbReference type="InterPro" id="IPR013083">
    <property type="entry name" value="Znf_RING/FYVE/PHD"/>
</dbReference>
<accession>A0A6A6UAD6</accession>
<feature type="transmembrane region" description="Helical" evidence="5">
    <location>
        <begin position="245"/>
        <end position="266"/>
    </location>
</feature>
<dbReference type="EMBL" id="MU004236">
    <property type="protein sequence ID" value="KAF2668273.1"/>
    <property type="molecule type" value="Genomic_DNA"/>
</dbReference>
<feature type="region of interest" description="Disordered" evidence="4">
    <location>
        <begin position="1"/>
        <end position="77"/>
    </location>
</feature>
<dbReference type="PROSITE" id="PS51292">
    <property type="entry name" value="ZF_RING_CH"/>
    <property type="match status" value="1"/>
</dbReference>
<dbReference type="GO" id="GO:0008270">
    <property type="term" value="F:zinc ion binding"/>
    <property type="evidence" value="ECO:0007669"/>
    <property type="project" value="UniProtKB-KW"/>
</dbReference>
<proteinExistence type="predicted"/>
<sequence>MDDSTSTGRMPGEWEWPDFIRQRRQDPTPDTPTPPPTSSSAHQPSDPPPSTTSNSPPSTSSDPPPSSSRPGSKPRTWRPRQCRICLDTVLPTFHPPADNVPGFMQGSPRVSYEDESGRLISPCKCRGSSRYVHENCLQQWRLSNPQSTRNYFECPTCKYKYRLGRLGWSNMITSIGSQIALTVLIFLTVIFILGFVADSIIDFCLDPWGSIWRGITFQSYRYAQDNYYYDDDLDSTWLEHFGRGFASLGLLSFFKAALASPIQFWFRTANMGGRRNAGRDRLGGVTWLVILIGAFTFMLAVWKGVSYWSRRILERAGAGIADVQNVDDGDDEDD</sequence>
<feature type="compositionally biased region" description="Low complexity" evidence="4">
    <location>
        <begin position="51"/>
        <end position="61"/>
    </location>
</feature>
<keyword evidence="5" id="KW-0812">Transmembrane</keyword>